<accession>A0ABZ2L4I1</accession>
<dbReference type="EMBL" id="CP089983">
    <property type="protein sequence ID" value="WXB04110.1"/>
    <property type="molecule type" value="Genomic_DNA"/>
</dbReference>
<reference evidence="1" key="1">
    <citation type="submission" date="2021-12" db="EMBL/GenBank/DDBJ databases">
        <title>Discovery of the Pendulisporaceae a myxobacterial family with distinct sporulation behavior and unique specialized metabolism.</title>
        <authorList>
            <person name="Garcia R."/>
            <person name="Popoff A."/>
            <person name="Bader C.D."/>
            <person name="Loehr J."/>
            <person name="Walesch S."/>
            <person name="Walt C."/>
            <person name="Boldt J."/>
            <person name="Bunk B."/>
            <person name="Haeckl F.J.F.P.J."/>
            <person name="Gunesch A.P."/>
            <person name="Birkelbach J."/>
            <person name="Nuebel U."/>
            <person name="Pietschmann T."/>
            <person name="Bach T."/>
            <person name="Mueller R."/>
        </authorList>
    </citation>
    <scope>NUCLEOTIDE SEQUENCE</scope>
    <source>
        <strain evidence="1">MSr11367</strain>
    </source>
</reference>
<evidence type="ECO:0000313" key="1">
    <source>
        <dbReference type="EMBL" id="WXB04110.1"/>
    </source>
</evidence>
<dbReference type="Proteomes" id="UP001374803">
    <property type="component" value="Chromosome"/>
</dbReference>
<sequence length="67" mass="7523">MVDRSRPKGGARRVLVRRRSGACGGIPLFETKWLALMGRAADIPLLRREHPGLVSFERWLRGGGREP</sequence>
<keyword evidence="2" id="KW-1185">Reference proteome</keyword>
<proteinExistence type="predicted"/>
<dbReference type="RefSeq" id="WP_394833744.1">
    <property type="nucleotide sequence ID" value="NZ_CP089929.1"/>
</dbReference>
<gene>
    <name evidence="1" type="ORF">LVJ94_45285</name>
</gene>
<organism evidence="1 2">
    <name type="scientific">Pendulispora rubella</name>
    <dbReference type="NCBI Taxonomy" id="2741070"/>
    <lineage>
        <taxon>Bacteria</taxon>
        <taxon>Pseudomonadati</taxon>
        <taxon>Myxococcota</taxon>
        <taxon>Myxococcia</taxon>
        <taxon>Myxococcales</taxon>
        <taxon>Sorangiineae</taxon>
        <taxon>Pendulisporaceae</taxon>
        <taxon>Pendulispora</taxon>
    </lineage>
</organism>
<name>A0ABZ2L4I1_9BACT</name>
<protein>
    <submittedName>
        <fullName evidence="1">Uncharacterized protein</fullName>
    </submittedName>
</protein>
<evidence type="ECO:0000313" key="2">
    <source>
        <dbReference type="Proteomes" id="UP001374803"/>
    </source>
</evidence>